<dbReference type="InterPro" id="IPR027417">
    <property type="entry name" value="P-loop_NTPase"/>
</dbReference>
<dbReference type="GO" id="GO:0005829">
    <property type="term" value="C:cytosol"/>
    <property type="evidence" value="ECO:0007669"/>
    <property type="project" value="TreeGrafter"/>
</dbReference>
<dbReference type="PANTHER" id="PTHR47396">
    <property type="entry name" value="TYPE I RESTRICTION ENZYME ECOKI R PROTEIN"/>
    <property type="match status" value="1"/>
</dbReference>
<dbReference type="PANTHER" id="PTHR47396:SF1">
    <property type="entry name" value="ATP-DEPENDENT HELICASE IRC3-RELATED"/>
    <property type="match status" value="1"/>
</dbReference>
<evidence type="ECO:0000256" key="1">
    <source>
        <dbReference type="SAM" id="Coils"/>
    </source>
</evidence>
<dbReference type="InterPro" id="IPR050742">
    <property type="entry name" value="Helicase_Restrict-Modif_Enz"/>
</dbReference>
<dbReference type="Pfam" id="PF00271">
    <property type="entry name" value="Helicase_C"/>
    <property type="match status" value="1"/>
</dbReference>
<protein>
    <submittedName>
        <fullName evidence="4">DEAD/DEAH box helicase family protein</fullName>
    </submittedName>
</protein>
<dbReference type="Gene3D" id="3.40.50.300">
    <property type="entry name" value="P-loop containing nucleotide triphosphate hydrolases"/>
    <property type="match status" value="2"/>
</dbReference>
<dbReference type="InterPro" id="IPR006935">
    <property type="entry name" value="Helicase/UvrB_N"/>
</dbReference>
<dbReference type="GO" id="GO:0005524">
    <property type="term" value="F:ATP binding"/>
    <property type="evidence" value="ECO:0007669"/>
    <property type="project" value="InterPro"/>
</dbReference>
<dbReference type="KEGG" id="sgbi:P3F81_00225"/>
<dbReference type="SMART" id="SM00490">
    <property type="entry name" value="HELICc"/>
    <property type="match status" value="1"/>
</dbReference>
<keyword evidence="4" id="KW-0067">ATP-binding</keyword>
<dbReference type="Pfam" id="PF04851">
    <property type="entry name" value="ResIII"/>
    <property type="match status" value="1"/>
</dbReference>
<dbReference type="GO" id="GO:0004386">
    <property type="term" value="F:helicase activity"/>
    <property type="evidence" value="ECO:0007669"/>
    <property type="project" value="UniProtKB-KW"/>
</dbReference>
<evidence type="ECO:0000259" key="2">
    <source>
        <dbReference type="PROSITE" id="PS51192"/>
    </source>
</evidence>
<dbReference type="GO" id="GO:0016787">
    <property type="term" value="F:hydrolase activity"/>
    <property type="evidence" value="ECO:0007669"/>
    <property type="project" value="InterPro"/>
</dbReference>
<organism evidence="4 5">
    <name type="scientific">Selenobaculum gibii</name>
    <dbReference type="NCBI Taxonomy" id="3054208"/>
    <lineage>
        <taxon>Bacteria</taxon>
        <taxon>Bacillati</taxon>
        <taxon>Bacillota</taxon>
        <taxon>Negativicutes</taxon>
        <taxon>Selenomonadales</taxon>
        <taxon>Selenomonadaceae</taxon>
        <taxon>Selenobaculum</taxon>
    </lineage>
</organism>
<dbReference type="SUPFAM" id="SSF52540">
    <property type="entry name" value="P-loop containing nucleoside triphosphate hydrolases"/>
    <property type="match status" value="1"/>
</dbReference>
<keyword evidence="5" id="KW-1185">Reference proteome</keyword>
<evidence type="ECO:0000313" key="4">
    <source>
        <dbReference type="EMBL" id="WIW70794.1"/>
    </source>
</evidence>
<dbReference type="AlphaFoldDB" id="A0A9Y2AH96"/>
<evidence type="ECO:0000259" key="3">
    <source>
        <dbReference type="PROSITE" id="PS51194"/>
    </source>
</evidence>
<dbReference type="InterPro" id="IPR001650">
    <property type="entry name" value="Helicase_C-like"/>
</dbReference>
<name>A0A9Y2AH96_9FIRM</name>
<accession>A0A9Y2AH96</accession>
<dbReference type="PROSITE" id="PS51192">
    <property type="entry name" value="HELICASE_ATP_BIND_1"/>
    <property type="match status" value="1"/>
</dbReference>
<feature type="coiled-coil region" evidence="1">
    <location>
        <begin position="464"/>
        <end position="491"/>
    </location>
</feature>
<dbReference type="InterPro" id="IPR014001">
    <property type="entry name" value="Helicase_ATP-bd"/>
</dbReference>
<keyword evidence="4" id="KW-0347">Helicase</keyword>
<dbReference type="SMART" id="SM00487">
    <property type="entry name" value="DEXDc"/>
    <property type="match status" value="1"/>
</dbReference>
<keyword evidence="1" id="KW-0175">Coiled coil</keyword>
<dbReference type="PROSITE" id="PS51194">
    <property type="entry name" value="HELICASE_CTER"/>
    <property type="match status" value="1"/>
</dbReference>
<keyword evidence="4" id="KW-0378">Hydrolase</keyword>
<evidence type="ECO:0000313" key="5">
    <source>
        <dbReference type="Proteomes" id="UP001243623"/>
    </source>
</evidence>
<feature type="domain" description="Helicase C-terminal" evidence="3">
    <location>
        <begin position="264"/>
        <end position="423"/>
    </location>
</feature>
<dbReference type="RefSeq" id="WP_147669297.1">
    <property type="nucleotide sequence ID" value="NZ_CP120678.1"/>
</dbReference>
<keyword evidence="4" id="KW-0547">Nucleotide-binding</keyword>
<dbReference type="Proteomes" id="UP001243623">
    <property type="component" value="Chromosome"/>
</dbReference>
<reference evidence="4" key="1">
    <citation type="submission" date="2023-03" db="EMBL/GenBank/DDBJ databases">
        <title>Selenobaculum gbiensis gen. nov. sp. nov., a new bacterium isolated from the gut microbiota of IBD patient.</title>
        <authorList>
            <person name="Yeo S."/>
            <person name="Park H."/>
            <person name="Huh C.S."/>
        </authorList>
    </citation>
    <scope>NUCLEOTIDE SEQUENCE</scope>
    <source>
        <strain evidence="4">ICN-92133</strain>
    </source>
</reference>
<dbReference type="GO" id="GO:0003677">
    <property type="term" value="F:DNA binding"/>
    <property type="evidence" value="ECO:0007669"/>
    <property type="project" value="InterPro"/>
</dbReference>
<sequence length="634" mass="74156">MPEKRKIMKDYMQGKTLNELFIQNVITERYYQKEAVFAACDNLRRGRRKSLLVMASGTGKTKTAISLSDIFMRSGLVKNILFLTDNTVLVTQAKEEFKRYLPEILLGESMNEMETEKCNVIFSNYSDLFNITCKAQIDLIIIDEIHRSVLKNYHEFFEEFSSIIVGFTSTPRLYIDQKIYDFFEVESGMPTYAYEYETAVYKDGVLVPYYNIETMTNFSDETTVYDDLSIEEQAKYEDDFIGITAKIGRTLSPYLKQYLFNQPKVDMVLKELMKKGIKFATKDCLGKTIIFAQNKEHAQYIVERFNVIYPEYRGDFAKCISFNDTNAQAIVNDFKQVAKEPHIIVSSDMMDTGIDVSEVVNLVFFKKVYSKTRFWQMVGRGARNCKGLACLDDQSGAYVNKRYFYIFDYLRNFEFFRAHKELIENGEIESLAETIFCNRVRLIQALQTKKFIGTDYQAWRNTLIDVVYQQIQTLKKELSKAKLQMRHVEQYKDRDAFSRISEQDKYSLIHLIAPLVSMNDTDEAAKRFDCLMYSMMIAQLENETDFEQYKNRLIRICTQLLVHCSESMAVRKKIPLLKDVAAEEFWVKVDVLTMECIRGDIRDLVNYLVIYDEEKVAFFNPTKRKSKSKSKVFL</sequence>
<dbReference type="EMBL" id="CP120678">
    <property type="protein sequence ID" value="WIW70794.1"/>
    <property type="molecule type" value="Genomic_DNA"/>
</dbReference>
<gene>
    <name evidence="4" type="ORF">P3F81_00225</name>
</gene>
<proteinExistence type="predicted"/>
<feature type="domain" description="Helicase ATP-binding" evidence="2">
    <location>
        <begin position="41"/>
        <end position="189"/>
    </location>
</feature>